<reference evidence="1" key="1">
    <citation type="journal article" date="2023" name="bioRxiv">
        <title>Improved chromosome-level genome assembly for marigold (Tagetes erecta).</title>
        <authorList>
            <person name="Jiang F."/>
            <person name="Yuan L."/>
            <person name="Wang S."/>
            <person name="Wang H."/>
            <person name="Xu D."/>
            <person name="Wang A."/>
            <person name="Fan W."/>
        </authorList>
    </citation>
    <scope>NUCLEOTIDE SEQUENCE</scope>
    <source>
        <strain evidence="1">WSJ</strain>
        <tissue evidence="1">Leaf</tissue>
    </source>
</reference>
<evidence type="ECO:0000313" key="1">
    <source>
        <dbReference type="EMBL" id="KAK1424445.1"/>
    </source>
</evidence>
<accession>A0AAD8KK23</accession>
<evidence type="ECO:0000313" key="2">
    <source>
        <dbReference type="Proteomes" id="UP001229421"/>
    </source>
</evidence>
<gene>
    <name evidence="1" type="ORF">QVD17_19775</name>
</gene>
<dbReference type="EMBL" id="JAUHHV010000005">
    <property type="protein sequence ID" value="KAK1424445.1"/>
    <property type="molecule type" value="Genomic_DNA"/>
</dbReference>
<keyword evidence="2" id="KW-1185">Reference proteome</keyword>
<dbReference type="Proteomes" id="UP001229421">
    <property type="component" value="Unassembled WGS sequence"/>
</dbReference>
<proteinExistence type="predicted"/>
<organism evidence="1 2">
    <name type="scientific">Tagetes erecta</name>
    <name type="common">African marigold</name>
    <dbReference type="NCBI Taxonomy" id="13708"/>
    <lineage>
        <taxon>Eukaryota</taxon>
        <taxon>Viridiplantae</taxon>
        <taxon>Streptophyta</taxon>
        <taxon>Embryophyta</taxon>
        <taxon>Tracheophyta</taxon>
        <taxon>Spermatophyta</taxon>
        <taxon>Magnoliopsida</taxon>
        <taxon>eudicotyledons</taxon>
        <taxon>Gunneridae</taxon>
        <taxon>Pentapetalae</taxon>
        <taxon>asterids</taxon>
        <taxon>campanulids</taxon>
        <taxon>Asterales</taxon>
        <taxon>Asteraceae</taxon>
        <taxon>Asteroideae</taxon>
        <taxon>Heliantheae alliance</taxon>
        <taxon>Tageteae</taxon>
        <taxon>Tagetes</taxon>
    </lineage>
</organism>
<dbReference type="AlphaFoldDB" id="A0AAD8KK23"/>
<name>A0AAD8KK23_TARER</name>
<comment type="caution">
    <text evidence="1">The sequence shown here is derived from an EMBL/GenBank/DDBJ whole genome shotgun (WGS) entry which is preliminary data.</text>
</comment>
<protein>
    <submittedName>
        <fullName evidence="1">Uncharacterized protein</fullName>
    </submittedName>
</protein>
<sequence length="155" mass="17929">MGSTLCCMKESPSTSPIKKSTRERKRFINNLTQNSSKNVVVRYKEGERKQIRRSSTLKECLLASPSNHNHALNPTRIQVYNSDLTPSPQIMRTTEVRTEDLRASKISEKLNRKVDEDDDSRFAHMLDRSESQKSKKKVSFRFPDEADIFVFCSEE</sequence>